<keyword evidence="3" id="KW-1003">Cell membrane</keyword>
<keyword evidence="6" id="KW-0653">Protein transport</keyword>
<dbReference type="AlphaFoldDB" id="A0A3B0XDP0"/>
<evidence type="ECO:0000256" key="6">
    <source>
        <dbReference type="ARBA" id="ARBA00022927"/>
    </source>
</evidence>
<evidence type="ECO:0000256" key="1">
    <source>
        <dbReference type="ARBA" id="ARBA00004413"/>
    </source>
</evidence>
<comment type="subcellular location">
    <subcellularLocation>
        <location evidence="1">Cell membrane</location>
        <topology evidence="1">Peripheral membrane protein</topology>
        <orientation evidence="1">Cytoplasmic side</orientation>
    </subcellularLocation>
</comment>
<dbReference type="InterPro" id="IPR053716">
    <property type="entry name" value="Flag_assembly_chemotaxis_eff"/>
</dbReference>
<gene>
    <name evidence="10" type="ORF">MNBD_GAMMA06-115</name>
</gene>
<evidence type="ECO:0000256" key="8">
    <source>
        <dbReference type="ARBA" id="ARBA00023225"/>
    </source>
</evidence>
<evidence type="ECO:0000256" key="5">
    <source>
        <dbReference type="ARBA" id="ARBA00022795"/>
    </source>
</evidence>
<evidence type="ECO:0000256" key="7">
    <source>
        <dbReference type="ARBA" id="ARBA00023136"/>
    </source>
</evidence>
<evidence type="ECO:0000256" key="2">
    <source>
        <dbReference type="ARBA" id="ARBA00022448"/>
    </source>
</evidence>
<keyword evidence="5" id="KW-1005">Bacterial flagellum biogenesis</keyword>
<dbReference type="GO" id="GO:0006935">
    <property type="term" value="P:chemotaxis"/>
    <property type="evidence" value="ECO:0007669"/>
    <property type="project" value="UniProtKB-KW"/>
</dbReference>
<evidence type="ECO:0000256" key="3">
    <source>
        <dbReference type="ARBA" id="ARBA00022475"/>
    </source>
</evidence>
<dbReference type="GO" id="GO:0015031">
    <property type="term" value="P:protein transport"/>
    <property type="evidence" value="ECO:0007669"/>
    <property type="project" value="UniProtKB-KW"/>
</dbReference>
<feature type="compositionally biased region" description="Basic and acidic residues" evidence="9">
    <location>
        <begin position="151"/>
        <end position="161"/>
    </location>
</feature>
<keyword evidence="7" id="KW-0472">Membrane</keyword>
<accession>A0A3B0XDP0</accession>
<evidence type="ECO:0000256" key="9">
    <source>
        <dbReference type="SAM" id="MobiDB-lite"/>
    </source>
</evidence>
<dbReference type="EMBL" id="UOFD01000072">
    <property type="protein sequence ID" value="VAW54134.1"/>
    <property type="molecule type" value="Genomic_DNA"/>
</dbReference>
<proteinExistence type="predicted"/>
<dbReference type="Pfam" id="PF02050">
    <property type="entry name" value="FliJ"/>
    <property type="match status" value="1"/>
</dbReference>
<dbReference type="GO" id="GO:0005886">
    <property type="term" value="C:plasma membrane"/>
    <property type="evidence" value="ECO:0007669"/>
    <property type="project" value="UniProtKB-SubCell"/>
</dbReference>
<keyword evidence="2" id="KW-0813">Transport</keyword>
<keyword evidence="8" id="KW-1006">Bacterial flagellum protein export</keyword>
<evidence type="ECO:0000313" key="10">
    <source>
        <dbReference type="EMBL" id="VAW54134.1"/>
    </source>
</evidence>
<dbReference type="GO" id="GO:0044781">
    <property type="term" value="P:bacterial-type flagellum organization"/>
    <property type="evidence" value="ECO:0007669"/>
    <property type="project" value="UniProtKB-KW"/>
</dbReference>
<sequence length="161" mass="18520">MDKLTTDESNQNESIKDKLAKNKNSLDIARRQESRAYNELEYRSQQAKEQKSQLESLLEHRKECMAGLANAHGAGLTPVHVREYQLLLSHINSVVEAIEYKVNSSQDNLDKAQDIWQQKNAHFLETKKSPKENENEKQSEEINELANDAEISDKKYYADQG</sequence>
<feature type="region of interest" description="Disordered" evidence="9">
    <location>
        <begin position="1"/>
        <end position="30"/>
    </location>
</feature>
<dbReference type="GO" id="GO:0071973">
    <property type="term" value="P:bacterial-type flagellum-dependent cell motility"/>
    <property type="evidence" value="ECO:0007669"/>
    <property type="project" value="InterPro"/>
</dbReference>
<dbReference type="InterPro" id="IPR012823">
    <property type="entry name" value="Flagell_FliJ"/>
</dbReference>
<protein>
    <recommendedName>
        <fullName evidence="11">Flagellar FliJ protein</fullName>
    </recommendedName>
</protein>
<evidence type="ECO:0008006" key="11">
    <source>
        <dbReference type="Google" id="ProtNLM"/>
    </source>
</evidence>
<keyword evidence="4" id="KW-0145">Chemotaxis</keyword>
<organism evidence="10">
    <name type="scientific">hydrothermal vent metagenome</name>
    <dbReference type="NCBI Taxonomy" id="652676"/>
    <lineage>
        <taxon>unclassified sequences</taxon>
        <taxon>metagenomes</taxon>
        <taxon>ecological metagenomes</taxon>
    </lineage>
</organism>
<evidence type="ECO:0000256" key="4">
    <source>
        <dbReference type="ARBA" id="ARBA00022500"/>
    </source>
</evidence>
<feature type="compositionally biased region" description="Basic and acidic residues" evidence="9">
    <location>
        <begin position="123"/>
        <end position="140"/>
    </location>
</feature>
<dbReference type="GO" id="GO:0009288">
    <property type="term" value="C:bacterial-type flagellum"/>
    <property type="evidence" value="ECO:0007669"/>
    <property type="project" value="InterPro"/>
</dbReference>
<dbReference type="Gene3D" id="1.10.287.1700">
    <property type="match status" value="1"/>
</dbReference>
<reference evidence="10" key="1">
    <citation type="submission" date="2018-06" db="EMBL/GenBank/DDBJ databases">
        <authorList>
            <person name="Zhirakovskaya E."/>
        </authorList>
    </citation>
    <scope>NUCLEOTIDE SEQUENCE</scope>
</reference>
<feature type="region of interest" description="Disordered" evidence="9">
    <location>
        <begin position="123"/>
        <end position="161"/>
    </location>
</feature>
<name>A0A3B0XDP0_9ZZZZ</name>